<dbReference type="HOGENOM" id="CLU_069793_0_0_9"/>
<dbReference type="AlphaFoldDB" id="I0BB94"/>
<dbReference type="RefSeq" id="WP_014649260.1">
    <property type="nucleotide sequence ID" value="NC_017672.3"/>
</dbReference>
<reference evidence="2 3" key="1">
    <citation type="submission" date="2013-06" db="EMBL/GenBank/DDBJ databases">
        <title>Complete genome sequence of Paenibacillus mucilaginosus K02.</title>
        <authorList>
            <person name="Xiao B."/>
            <person name="Sun L."/>
            <person name="Xiao L."/>
            <person name="Lian B."/>
        </authorList>
    </citation>
    <scope>NUCLEOTIDE SEQUENCE [LARGE SCALE GENOMIC DNA]</scope>
    <source>
        <strain evidence="2 3">K02</strain>
    </source>
</reference>
<dbReference type="Pfam" id="PF01844">
    <property type="entry name" value="HNH"/>
    <property type="match status" value="1"/>
</dbReference>
<organism evidence="2 3">
    <name type="scientific">Paenibacillus mucilaginosus K02</name>
    <dbReference type="NCBI Taxonomy" id="997761"/>
    <lineage>
        <taxon>Bacteria</taxon>
        <taxon>Bacillati</taxon>
        <taxon>Bacillota</taxon>
        <taxon>Bacilli</taxon>
        <taxon>Bacillales</taxon>
        <taxon>Paenibacillaceae</taxon>
        <taxon>Paenibacillus</taxon>
    </lineage>
</organism>
<name>I0BB94_9BACL</name>
<accession>I0BB94</accession>
<dbReference type="EMBL" id="CP003422">
    <property type="protein sequence ID" value="AFH59641.1"/>
    <property type="molecule type" value="Genomic_DNA"/>
</dbReference>
<dbReference type="CDD" id="cd00085">
    <property type="entry name" value="HNHc"/>
    <property type="match status" value="1"/>
</dbReference>
<dbReference type="GO" id="GO:0004519">
    <property type="term" value="F:endonuclease activity"/>
    <property type="evidence" value="ECO:0007669"/>
    <property type="project" value="InterPro"/>
</dbReference>
<dbReference type="GO" id="GO:0008270">
    <property type="term" value="F:zinc ion binding"/>
    <property type="evidence" value="ECO:0007669"/>
    <property type="project" value="InterPro"/>
</dbReference>
<evidence type="ECO:0000313" key="2">
    <source>
        <dbReference type="EMBL" id="AFH59641.1"/>
    </source>
</evidence>
<sequence>MTQTHFEKSDYWRALILYGLNAATYKIALGHCLIDLSNQGKTNVTMNELAVAFFDLYHERLKNNKPQLNMPNRRTVMEKIVDLHNMGKLSRAAAIERVENEAFNDVIPRFHNIGNISIPKFYEQTPNGIVLTDNLFEVFTSGKGEMLSQELLSRWDLLEAAFEIKRENNELVNDVRKFYLSKGYERTSITHTIPVLNGYQQDVCFYCGEHMHKDIHVDHVIPRQFINHDEIWNLALAHGLCNERKSDYLPGIDYIEKLIERNEHFIKSNHPISNKLIAKLGNTPNQRRKYVMTVFEDARFVLGGTWEGIMGYNPSTDIFYKTFIRGVKM</sequence>
<feature type="domain" description="HNH" evidence="1">
    <location>
        <begin position="204"/>
        <end position="247"/>
    </location>
</feature>
<dbReference type="OrthoDB" id="489287at2"/>
<dbReference type="InterPro" id="IPR002711">
    <property type="entry name" value="HNH"/>
</dbReference>
<dbReference type="InterPro" id="IPR003615">
    <property type="entry name" value="HNH_nuc"/>
</dbReference>
<dbReference type="Gene3D" id="1.10.30.50">
    <property type="match status" value="1"/>
</dbReference>
<dbReference type="GO" id="GO:0003676">
    <property type="term" value="F:nucleic acid binding"/>
    <property type="evidence" value="ECO:0007669"/>
    <property type="project" value="InterPro"/>
</dbReference>
<dbReference type="PATRIC" id="fig|997761.3.peg.543"/>
<dbReference type="KEGG" id="pmw:B2K_02680"/>
<gene>
    <name evidence="2" type="ORF">B2K_02680</name>
</gene>
<proteinExistence type="predicted"/>
<protein>
    <recommendedName>
        <fullName evidence="1">HNH domain-containing protein</fullName>
    </recommendedName>
</protein>
<dbReference type="Proteomes" id="UP000007392">
    <property type="component" value="Chromosome"/>
</dbReference>
<evidence type="ECO:0000259" key="1">
    <source>
        <dbReference type="Pfam" id="PF01844"/>
    </source>
</evidence>
<evidence type="ECO:0000313" key="3">
    <source>
        <dbReference type="Proteomes" id="UP000007392"/>
    </source>
</evidence>